<accession>A0A6J5SG39</accession>
<dbReference type="EMBL" id="LR797287">
    <property type="protein sequence ID" value="CAB4199247.1"/>
    <property type="molecule type" value="Genomic_DNA"/>
</dbReference>
<dbReference type="EMBL" id="LR797391">
    <property type="protein sequence ID" value="CAB4213019.1"/>
    <property type="molecule type" value="Genomic_DNA"/>
</dbReference>
<evidence type="ECO:0000313" key="4">
    <source>
        <dbReference type="EMBL" id="CAB5227950.1"/>
    </source>
</evidence>
<protein>
    <submittedName>
        <fullName evidence="3">Uncharacterized protein</fullName>
    </submittedName>
</protein>
<reference evidence="3" key="1">
    <citation type="submission" date="2020-05" db="EMBL/GenBank/DDBJ databases">
        <authorList>
            <person name="Chiriac C."/>
            <person name="Salcher M."/>
            <person name="Ghai R."/>
            <person name="Kavagutti S V."/>
        </authorList>
    </citation>
    <scope>NUCLEOTIDE SEQUENCE</scope>
</reference>
<gene>
    <name evidence="2" type="ORF">UFOVP1331_31</name>
    <name evidence="3" type="ORF">UFOVP1442_44</name>
    <name evidence="4" type="ORF">UFOVP1535_7</name>
    <name evidence="1" type="ORF">UFOVP998_28</name>
</gene>
<dbReference type="EMBL" id="LR798380">
    <property type="protein sequence ID" value="CAB5227950.1"/>
    <property type="molecule type" value="Genomic_DNA"/>
</dbReference>
<proteinExistence type="predicted"/>
<sequence length="82" mass="9662">MRWWDWLLFWRPPAMLRTCVVNLKDLNRDGQQQAIRGVLWRSRGPWLTLRQCQALVAEQPAQPIDGEVLVHRSNVSFLQVLP</sequence>
<name>A0A6J5SG39_9CAUD</name>
<evidence type="ECO:0000313" key="2">
    <source>
        <dbReference type="EMBL" id="CAB4199247.1"/>
    </source>
</evidence>
<evidence type="ECO:0000313" key="1">
    <source>
        <dbReference type="EMBL" id="CAB4177385.1"/>
    </source>
</evidence>
<organism evidence="3">
    <name type="scientific">uncultured Caudovirales phage</name>
    <dbReference type="NCBI Taxonomy" id="2100421"/>
    <lineage>
        <taxon>Viruses</taxon>
        <taxon>Duplodnaviria</taxon>
        <taxon>Heunggongvirae</taxon>
        <taxon>Uroviricota</taxon>
        <taxon>Caudoviricetes</taxon>
        <taxon>Peduoviridae</taxon>
        <taxon>Maltschvirus</taxon>
        <taxon>Maltschvirus maltsch</taxon>
    </lineage>
</organism>
<evidence type="ECO:0000313" key="3">
    <source>
        <dbReference type="EMBL" id="CAB4213019.1"/>
    </source>
</evidence>
<dbReference type="EMBL" id="LR796948">
    <property type="protein sequence ID" value="CAB4177385.1"/>
    <property type="molecule type" value="Genomic_DNA"/>
</dbReference>